<dbReference type="InterPro" id="IPR003593">
    <property type="entry name" value="AAA+_ATPase"/>
</dbReference>
<dbReference type="InterPro" id="IPR050221">
    <property type="entry name" value="26S_Proteasome_ATPase"/>
</dbReference>
<dbReference type="RefSeq" id="WP_162421980.1">
    <property type="nucleotide sequence ID" value="NZ_WVIE01000003.1"/>
</dbReference>
<dbReference type="InterPro" id="IPR054472">
    <property type="entry name" value="WHD"/>
</dbReference>
<evidence type="ECO:0000256" key="1">
    <source>
        <dbReference type="ARBA" id="ARBA00006914"/>
    </source>
</evidence>
<keyword evidence="3" id="KW-0067">ATP-binding</keyword>
<name>A0A8J8CKB6_9CYAN</name>
<organism evidence="5 6">
    <name type="scientific">Myxacorys almedinensis A</name>
    <dbReference type="NCBI Taxonomy" id="2690445"/>
    <lineage>
        <taxon>Bacteria</taxon>
        <taxon>Bacillati</taxon>
        <taxon>Cyanobacteriota</taxon>
        <taxon>Cyanophyceae</taxon>
        <taxon>Leptolyngbyales</taxon>
        <taxon>Leptolyngbyaceae</taxon>
        <taxon>Myxacorys</taxon>
        <taxon>Myxacorys almedinensis</taxon>
    </lineage>
</organism>
<gene>
    <name evidence="5" type="ORF">GS601_04070</name>
</gene>
<dbReference type="SUPFAM" id="SSF52540">
    <property type="entry name" value="P-loop containing nucleoside triphosphate hydrolases"/>
    <property type="match status" value="2"/>
</dbReference>
<dbReference type="PANTHER" id="PTHR23073">
    <property type="entry name" value="26S PROTEASOME REGULATORY SUBUNIT"/>
    <property type="match status" value="1"/>
</dbReference>
<evidence type="ECO:0000313" key="5">
    <source>
        <dbReference type="EMBL" id="NDJ16475.1"/>
    </source>
</evidence>
<evidence type="ECO:0000256" key="3">
    <source>
        <dbReference type="ARBA" id="ARBA00022840"/>
    </source>
</evidence>
<feature type="domain" description="AAA+ ATPase" evidence="4">
    <location>
        <begin position="489"/>
        <end position="621"/>
    </location>
</feature>
<dbReference type="GO" id="GO:0005524">
    <property type="term" value="F:ATP binding"/>
    <property type="evidence" value="ECO:0007669"/>
    <property type="project" value="UniProtKB-KW"/>
</dbReference>
<dbReference type="Pfam" id="PF22977">
    <property type="entry name" value="WHD"/>
    <property type="match status" value="1"/>
</dbReference>
<protein>
    <submittedName>
        <fullName evidence="5">AAA family ATPase</fullName>
    </submittedName>
</protein>
<dbReference type="Pfam" id="PF00004">
    <property type="entry name" value="AAA"/>
    <property type="match status" value="1"/>
</dbReference>
<keyword evidence="2" id="KW-0547">Nucleotide-binding</keyword>
<dbReference type="AlphaFoldDB" id="A0A8J8CKB6"/>
<comment type="caution">
    <text evidence="5">The sequence shown here is derived from an EMBL/GenBank/DDBJ whole genome shotgun (WGS) entry which is preliminary data.</text>
</comment>
<sequence length="700" mass="79451">MKDSALDELLPWLQRLDRRLEYAIAAAHKTFGAEAETDPYRGMHIDPGEVDRLLSRPPGVPLFPLKASPDDAGVPQLTPQQSRWSWLQQTFELSEFDLEVIAIALAPELDRRYERLYAYLQDDVRCQRPSVDLALNLLCASAAERLDRRAHFATGAPLIHHALLHLVTDPTHPKPTLLGRELHLDDSLLRFLLGQPGIDERLTPFCQWIDSKNNTQDPAKLAQLEQNDPPKKSLLRLVQQHWQTQKPLRLYFQGVDRPAKRQTAIALATQLQTPLLIADLTRILEPKATVEPLLKCLFRDAWFQNAVLHLDGIDALEPDAHKWLLTALATSRGITLLSGTRSWRPGSPEPLGVVTLPFPMPHFHHRRDRWQTDLAAIDLALDDPDLDALADRFRLTDEQIADAIATAQHTANLHANTHPSILDLFAAARTQSGHELETLARKVEPKYRWDDIILPPDQLKLLHELCDQAKHRHQVYGDWGFERKLSLGKGLNVLFSGQPGTGKTMAAEVIAHELQLDLYKIDLSQVVSKYIGETEKNLDRIFTTAANSNAILLFDEADALFGKRSEIKDSHDRYANLEIGYLLQKMEEYEGIAILTTNLQSNLDDAFVRRLRFLIDFPPPNQRDRMRIWQQILPDTLPQSADLDLNGLARRFEITGANIRNIAVAAAFLAASEEEPLQMRHLLHAVRREYQKMGKVLMDE</sequence>
<evidence type="ECO:0000259" key="4">
    <source>
        <dbReference type="SMART" id="SM00382"/>
    </source>
</evidence>
<evidence type="ECO:0000313" key="6">
    <source>
        <dbReference type="Proteomes" id="UP000646053"/>
    </source>
</evidence>
<dbReference type="GO" id="GO:0016887">
    <property type="term" value="F:ATP hydrolysis activity"/>
    <property type="evidence" value="ECO:0007669"/>
    <property type="project" value="InterPro"/>
</dbReference>
<dbReference type="Gene3D" id="3.40.50.300">
    <property type="entry name" value="P-loop containing nucleotide triphosphate hydrolases"/>
    <property type="match status" value="1"/>
</dbReference>
<dbReference type="CDD" id="cd19481">
    <property type="entry name" value="RecA-like_protease"/>
    <property type="match status" value="1"/>
</dbReference>
<keyword evidence="6" id="KW-1185">Reference proteome</keyword>
<proteinExistence type="inferred from homology"/>
<dbReference type="Proteomes" id="UP000646053">
    <property type="component" value="Unassembled WGS sequence"/>
</dbReference>
<dbReference type="Gene3D" id="1.10.8.60">
    <property type="match status" value="1"/>
</dbReference>
<evidence type="ECO:0000256" key="2">
    <source>
        <dbReference type="ARBA" id="ARBA00022741"/>
    </source>
</evidence>
<accession>A0A8J8CKB6</accession>
<reference evidence="5" key="1">
    <citation type="submission" date="2019-12" db="EMBL/GenBank/DDBJ databases">
        <title>High-Quality draft genome sequences of three cyanobacteria isolated from the limestone walls of the Old Cathedral of Coimbra.</title>
        <authorList>
            <person name="Tiago I."/>
            <person name="Soares F."/>
            <person name="Portugal A."/>
        </authorList>
    </citation>
    <scope>NUCLEOTIDE SEQUENCE</scope>
    <source>
        <strain evidence="5">A</strain>
    </source>
</reference>
<dbReference type="InterPro" id="IPR027417">
    <property type="entry name" value="P-loop_NTPase"/>
</dbReference>
<dbReference type="InterPro" id="IPR003959">
    <property type="entry name" value="ATPase_AAA_core"/>
</dbReference>
<dbReference type="SMART" id="SM00382">
    <property type="entry name" value="AAA"/>
    <property type="match status" value="1"/>
</dbReference>
<comment type="similarity">
    <text evidence="1">Belongs to the AAA ATPase family.</text>
</comment>
<dbReference type="EMBL" id="WVIE01000003">
    <property type="protein sequence ID" value="NDJ16475.1"/>
    <property type="molecule type" value="Genomic_DNA"/>
</dbReference>